<gene>
    <name evidence="2" type="ORF">IRJ16_09005</name>
</gene>
<accession>A0A929L032</accession>
<feature type="region of interest" description="Disordered" evidence="1">
    <location>
        <begin position="74"/>
        <end position="96"/>
    </location>
</feature>
<keyword evidence="3" id="KW-1185">Reference proteome</keyword>
<dbReference type="Proteomes" id="UP000622475">
    <property type="component" value="Unassembled WGS sequence"/>
</dbReference>
<name>A0A929L032_9SPHI</name>
<organism evidence="2 3">
    <name type="scientific">Mucilaginibacter myungsuensis</name>
    <dbReference type="NCBI Taxonomy" id="649104"/>
    <lineage>
        <taxon>Bacteria</taxon>
        <taxon>Pseudomonadati</taxon>
        <taxon>Bacteroidota</taxon>
        <taxon>Sphingobacteriia</taxon>
        <taxon>Sphingobacteriales</taxon>
        <taxon>Sphingobacteriaceae</taxon>
        <taxon>Mucilaginibacter</taxon>
    </lineage>
</organism>
<comment type="caution">
    <text evidence="2">The sequence shown here is derived from an EMBL/GenBank/DDBJ whole genome shotgun (WGS) entry which is preliminary data.</text>
</comment>
<dbReference type="EMBL" id="JADFFL010000003">
    <property type="protein sequence ID" value="MBE9662024.1"/>
    <property type="molecule type" value="Genomic_DNA"/>
</dbReference>
<feature type="compositionally biased region" description="Polar residues" evidence="1">
    <location>
        <begin position="74"/>
        <end position="84"/>
    </location>
</feature>
<protein>
    <submittedName>
        <fullName evidence="2">Uncharacterized protein</fullName>
    </submittedName>
</protein>
<evidence type="ECO:0000313" key="2">
    <source>
        <dbReference type="EMBL" id="MBE9662024.1"/>
    </source>
</evidence>
<dbReference type="AlphaFoldDB" id="A0A929L032"/>
<sequence length="96" mass="10993">MKKYILKPGKHQFAPGGEAVHDNDNLTDAEAEWYLERYPHIAGLFVERLESLNVEKLPAVKRYRSRKSKGKTTIELSNISTLQHSNEENENLPSTN</sequence>
<evidence type="ECO:0000256" key="1">
    <source>
        <dbReference type="SAM" id="MobiDB-lite"/>
    </source>
</evidence>
<evidence type="ECO:0000313" key="3">
    <source>
        <dbReference type="Proteomes" id="UP000622475"/>
    </source>
</evidence>
<proteinExistence type="predicted"/>
<dbReference type="RefSeq" id="WP_194111221.1">
    <property type="nucleotide sequence ID" value="NZ_JADFFL010000003.1"/>
</dbReference>
<reference evidence="2" key="1">
    <citation type="submission" date="2020-10" db="EMBL/GenBank/DDBJ databases">
        <title>Mucilaginibacter mali sp. nov., isolated from rhizosphere soil of apple orchard.</title>
        <authorList>
            <person name="Lee J.-S."/>
            <person name="Kim H.S."/>
            <person name="Kim J.-S."/>
        </authorList>
    </citation>
    <scope>NUCLEOTIDE SEQUENCE</scope>
    <source>
        <strain evidence="2">KCTC 22746</strain>
    </source>
</reference>